<evidence type="ECO:0000313" key="1">
    <source>
        <dbReference type="EMBL" id="TFK70250.1"/>
    </source>
</evidence>
<proteinExistence type="predicted"/>
<accession>A0ACD3AXI1</accession>
<sequence>MPLNPPSLSRSYTFRSSYSDSDTLIEETTSTAQGCSNPQPWKSSDPDSKALYPARTFGRKSSVTSFVYAPEVPSNDDVRFKSTHQDRFSRADLSEAIGEECLVHTTEIESMPCAGIWIRYGHLRGVVAWRFVVQLYKTSLIDYLCAPHIIGNFILDTRARNSIIAPEILAALKFKGNAQPGQPVMLVIQGIAIQCVVGEYGEASVLSSDFLIAGGLVLYFDTALNAPVLYFKSGKPPENIPHTVSRPYTIRQLVKSFIEALRPDLH</sequence>
<keyword evidence="2" id="KW-1185">Reference proteome</keyword>
<reference evidence="1 2" key="1">
    <citation type="journal article" date="2019" name="Nat. Ecol. Evol.">
        <title>Megaphylogeny resolves global patterns of mushroom evolution.</title>
        <authorList>
            <person name="Varga T."/>
            <person name="Krizsan K."/>
            <person name="Foldi C."/>
            <person name="Dima B."/>
            <person name="Sanchez-Garcia M."/>
            <person name="Sanchez-Ramirez S."/>
            <person name="Szollosi G.J."/>
            <person name="Szarkandi J.G."/>
            <person name="Papp V."/>
            <person name="Albert L."/>
            <person name="Andreopoulos W."/>
            <person name="Angelini C."/>
            <person name="Antonin V."/>
            <person name="Barry K.W."/>
            <person name="Bougher N.L."/>
            <person name="Buchanan P."/>
            <person name="Buyck B."/>
            <person name="Bense V."/>
            <person name="Catcheside P."/>
            <person name="Chovatia M."/>
            <person name="Cooper J."/>
            <person name="Damon W."/>
            <person name="Desjardin D."/>
            <person name="Finy P."/>
            <person name="Geml J."/>
            <person name="Haridas S."/>
            <person name="Hughes K."/>
            <person name="Justo A."/>
            <person name="Karasinski D."/>
            <person name="Kautmanova I."/>
            <person name="Kiss B."/>
            <person name="Kocsube S."/>
            <person name="Kotiranta H."/>
            <person name="LaButti K.M."/>
            <person name="Lechner B.E."/>
            <person name="Liimatainen K."/>
            <person name="Lipzen A."/>
            <person name="Lukacs Z."/>
            <person name="Mihaltcheva S."/>
            <person name="Morgado L.N."/>
            <person name="Niskanen T."/>
            <person name="Noordeloos M.E."/>
            <person name="Ohm R.A."/>
            <person name="Ortiz-Santana B."/>
            <person name="Ovrebo C."/>
            <person name="Racz N."/>
            <person name="Riley R."/>
            <person name="Savchenko A."/>
            <person name="Shiryaev A."/>
            <person name="Soop K."/>
            <person name="Spirin V."/>
            <person name="Szebenyi C."/>
            <person name="Tomsovsky M."/>
            <person name="Tulloss R.E."/>
            <person name="Uehling J."/>
            <person name="Grigoriev I.V."/>
            <person name="Vagvolgyi C."/>
            <person name="Papp T."/>
            <person name="Martin F.M."/>
            <person name="Miettinen O."/>
            <person name="Hibbett D.S."/>
            <person name="Nagy L.G."/>
        </authorList>
    </citation>
    <scope>NUCLEOTIDE SEQUENCE [LARGE SCALE GENOMIC DNA]</scope>
    <source>
        <strain evidence="1 2">NL-1719</strain>
    </source>
</reference>
<dbReference type="EMBL" id="ML208316">
    <property type="protein sequence ID" value="TFK70250.1"/>
    <property type="molecule type" value="Genomic_DNA"/>
</dbReference>
<evidence type="ECO:0000313" key="2">
    <source>
        <dbReference type="Proteomes" id="UP000308600"/>
    </source>
</evidence>
<organism evidence="1 2">
    <name type="scientific">Pluteus cervinus</name>
    <dbReference type="NCBI Taxonomy" id="181527"/>
    <lineage>
        <taxon>Eukaryota</taxon>
        <taxon>Fungi</taxon>
        <taxon>Dikarya</taxon>
        <taxon>Basidiomycota</taxon>
        <taxon>Agaricomycotina</taxon>
        <taxon>Agaricomycetes</taxon>
        <taxon>Agaricomycetidae</taxon>
        <taxon>Agaricales</taxon>
        <taxon>Pluteineae</taxon>
        <taxon>Pluteaceae</taxon>
        <taxon>Pluteus</taxon>
    </lineage>
</organism>
<gene>
    <name evidence="1" type="ORF">BDN72DRAFT_551809</name>
</gene>
<protein>
    <submittedName>
        <fullName evidence="1">Uncharacterized protein</fullName>
    </submittedName>
</protein>
<name>A0ACD3AXI1_9AGAR</name>
<dbReference type="Proteomes" id="UP000308600">
    <property type="component" value="Unassembled WGS sequence"/>
</dbReference>